<evidence type="ECO:0008006" key="5">
    <source>
        <dbReference type="Google" id="ProtNLM"/>
    </source>
</evidence>
<accession>A0A9X1IFY0</accession>
<dbReference type="GO" id="GO:0005615">
    <property type="term" value="C:extracellular space"/>
    <property type="evidence" value="ECO:0007669"/>
    <property type="project" value="InterPro"/>
</dbReference>
<keyword evidence="2" id="KW-0964">Secreted</keyword>
<dbReference type="PANTHER" id="PTHR38340">
    <property type="entry name" value="S-LAYER PROTEIN"/>
    <property type="match status" value="1"/>
</dbReference>
<dbReference type="GO" id="GO:0005509">
    <property type="term" value="F:calcium ion binding"/>
    <property type="evidence" value="ECO:0007669"/>
    <property type="project" value="InterPro"/>
</dbReference>
<proteinExistence type="predicted"/>
<keyword evidence="4" id="KW-1185">Reference proteome</keyword>
<dbReference type="PROSITE" id="PS00330">
    <property type="entry name" value="HEMOLYSIN_CALCIUM"/>
    <property type="match status" value="2"/>
</dbReference>
<evidence type="ECO:0000313" key="4">
    <source>
        <dbReference type="Proteomes" id="UP001139311"/>
    </source>
</evidence>
<dbReference type="AlphaFoldDB" id="A0A9X1IFY0"/>
<dbReference type="InterPro" id="IPR018511">
    <property type="entry name" value="Hemolysin-typ_Ca-bd_CS"/>
</dbReference>
<sequence>MPPAGEGNLLLGGDGDDTITAGLGADTLLGGSGHDRLHGGLGSSLSSFMEGGYSANWSMDQADLLLGEEGDDLLDGAGGDDTLVGGAGNDTLLGSAGIDLLAGEAGADTFRFARDSGVYGGPESGVGAGNRDIILDFGKGEDVIDLSALASALGIPDSPVPGAVFLGNGDFQASLALQVRTTTENGNTIIQLVSARQPSSPGSEPELPAGPEAEIEVIGLHALAASDFILS</sequence>
<evidence type="ECO:0000313" key="3">
    <source>
        <dbReference type="EMBL" id="MCB4823920.1"/>
    </source>
</evidence>
<comment type="caution">
    <text evidence="3">The sequence shown here is derived from an EMBL/GenBank/DDBJ whole genome shotgun (WGS) entry which is preliminary data.</text>
</comment>
<reference evidence="3" key="1">
    <citation type="submission" date="2021-10" db="EMBL/GenBank/DDBJ databases">
        <title>Roseicella aerolatum sp. nov., isolated from aerosols of e-waste dismantling site.</title>
        <authorList>
            <person name="Qin T."/>
        </authorList>
    </citation>
    <scope>NUCLEOTIDE SEQUENCE</scope>
    <source>
        <strain evidence="3">GB24</strain>
    </source>
</reference>
<dbReference type="PRINTS" id="PR00313">
    <property type="entry name" value="CABNDNGRPT"/>
</dbReference>
<comment type="subcellular location">
    <subcellularLocation>
        <location evidence="1">Secreted</location>
    </subcellularLocation>
</comment>
<dbReference type="InterPro" id="IPR001343">
    <property type="entry name" value="Hemolysn_Ca-bd"/>
</dbReference>
<organism evidence="3 4">
    <name type="scientific">Roseicella aerolata</name>
    <dbReference type="NCBI Taxonomy" id="2883479"/>
    <lineage>
        <taxon>Bacteria</taxon>
        <taxon>Pseudomonadati</taxon>
        <taxon>Pseudomonadota</taxon>
        <taxon>Alphaproteobacteria</taxon>
        <taxon>Acetobacterales</taxon>
        <taxon>Roseomonadaceae</taxon>
        <taxon>Roseicella</taxon>
    </lineage>
</organism>
<dbReference type="PANTHER" id="PTHR38340:SF1">
    <property type="entry name" value="S-LAYER PROTEIN"/>
    <property type="match status" value="1"/>
</dbReference>
<evidence type="ECO:0000256" key="2">
    <source>
        <dbReference type="ARBA" id="ARBA00022525"/>
    </source>
</evidence>
<dbReference type="InterPro" id="IPR011049">
    <property type="entry name" value="Serralysin-like_metalloprot_C"/>
</dbReference>
<protein>
    <recommendedName>
        <fullName evidence="5">Calcium-binding protein</fullName>
    </recommendedName>
</protein>
<dbReference type="EMBL" id="JAJAQI010000033">
    <property type="protein sequence ID" value="MCB4823920.1"/>
    <property type="molecule type" value="Genomic_DNA"/>
</dbReference>
<dbReference type="Gene3D" id="2.150.10.10">
    <property type="entry name" value="Serralysin-like metalloprotease, C-terminal"/>
    <property type="match status" value="2"/>
</dbReference>
<dbReference type="Proteomes" id="UP001139311">
    <property type="component" value="Unassembled WGS sequence"/>
</dbReference>
<dbReference type="InterPro" id="IPR050557">
    <property type="entry name" value="RTX_toxin/Mannuronan_C5-epim"/>
</dbReference>
<evidence type="ECO:0000256" key="1">
    <source>
        <dbReference type="ARBA" id="ARBA00004613"/>
    </source>
</evidence>
<dbReference type="SUPFAM" id="SSF51120">
    <property type="entry name" value="beta-Roll"/>
    <property type="match status" value="1"/>
</dbReference>
<dbReference type="Pfam" id="PF00353">
    <property type="entry name" value="HemolysinCabind"/>
    <property type="match status" value="2"/>
</dbReference>
<gene>
    <name evidence="3" type="ORF">LHA35_19505</name>
</gene>
<name>A0A9X1IFY0_9PROT</name>